<gene>
    <name evidence="1" type="ORF">PAMC26510_05725</name>
</gene>
<organism evidence="1 2">
    <name type="scientific">Caballeronia sordidicola</name>
    <name type="common">Burkholderia sordidicola</name>
    <dbReference type="NCBI Taxonomy" id="196367"/>
    <lineage>
        <taxon>Bacteria</taxon>
        <taxon>Pseudomonadati</taxon>
        <taxon>Pseudomonadota</taxon>
        <taxon>Betaproteobacteria</taxon>
        <taxon>Burkholderiales</taxon>
        <taxon>Burkholderiaceae</taxon>
        <taxon>Caballeronia</taxon>
    </lineage>
</organism>
<proteinExistence type="predicted"/>
<evidence type="ECO:0000313" key="1">
    <source>
        <dbReference type="EMBL" id="OTP79325.1"/>
    </source>
</evidence>
<dbReference type="AlphaFoldDB" id="A0A242N6N0"/>
<protein>
    <submittedName>
        <fullName evidence="1">Putative transposase</fullName>
    </submittedName>
</protein>
<dbReference type="EMBL" id="NBTY01000028">
    <property type="protein sequence ID" value="OTP79325.1"/>
    <property type="molecule type" value="Genomic_DNA"/>
</dbReference>
<name>A0A242N6N0_CABSO</name>
<evidence type="ECO:0000313" key="2">
    <source>
        <dbReference type="Proteomes" id="UP000194546"/>
    </source>
</evidence>
<reference evidence="1 2" key="1">
    <citation type="submission" date="2017-03" db="EMBL/GenBank/DDBJ databases">
        <title>Genome analysis of strain PAMC 26510.</title>
        <authorList>
            <person name="Oh H.-M."/>
            <person name="Yang J.-A."/>
        </authorList>
    </citation>
    <scope>NUCLEOTIDE SEQUENCE [LARGE SCALE GENOMIC DNA]</scope>
    <source>
        <strain evidence="1 2">PAMC 26510</strain>
    </source>
</reference>
<comment type="caution">
    <text evidence="1">The sequence shown here is derived from an EMBL/GenBank/DDBJ whole genome shotgun (WGS) entry which is preliminary data.</text>
</comment>
<accession>A0A242N6N0</accession>
<sequence>MRAQIALVAHRGKFTTAIVQALGVSVHTVSYWLTRLVLHCDEATGYSWKT</sequence>
<dbReference type="Proteomes" id="UP000194546">
    <property type="component" value="Unassembled WGS sequence"/>
</dbReference>
<dbReference type="RefSeq" id="WP_155524378.1">
    <property type="nucleotide sequence ID" value="NZ_NBTY01000028.1"/>
</dbReference>